<dbReference type="RefSeq" id="WP_272752892.1">
    <property type="nucleotide sequence ID" value="NZ_JAQQLF010000023.1"/>
</dbReference>
<dbReference type="EMBL" id="JAQQLF010000023">
    <property type="protein sequence ID" value="MDC7718654.1"/>
    <property type="molecule type" value="Genomic_DNA"/>
</dbReference>
<feature type="domain" description="Replication-associated protein G2P C-terminal" evidence="2">
    <location>
        <begin position="304"/>
        <end position="367"/>
    </location>
</feature>
<dbReference type="InterPro" id="IPR022688">
    <property type="entry name" value="G2P_C"/>
</dbReference>
<dbReference type="Proteomes" id="UP001219956">
    <property type="component" value="Unassembled WGS sequence"/>
</dbReference>
<evidence type="ECO:0000313" key="4">
    <source>
        <dbReference type="Proteomes" id="UP001219956"/>
    </source>
</evidence>
<dbReference type="NCBIfam" id="TIGR01629">
    <property type="entry name" value="rep_II_X"/>
    <property type="match status" value="1"/>
</dbReference>
<dbReference type="Pfam" id="PF05144">
    <property type="entry name" value="Phage_CRI"/>
    <property type="match status" value="1"/>
</dbReference>
<evidence type="ECO:0000313" key="3">
    <source>
        <dbReference type="EMBL" id="MDC7718654.1"/>
    </source>
</evidence>
<protein>
    <submittedName>
        <fullName evidence="3">Phage/plasmid replication protein, II/X family</fullName>
    </submittedName>
</protein>
<organism evidence="3 4">
    <name type="scientific">Vogesella aquatica</name>
    <dbReference type="NCBI Taxonomy" id="2984206"/>
    <lineage>
        <taxon>Bacteria</taxon>
        <taxon>Pseudomonadati</taxon>
        <taxon>Pseudomonadota</taxon>
        <taxon>Betaproteobacteria</taxon>
        <taxon>Neisseriales</taxon>
        <taxon>Chromobacteriaceae</taxon>
        <taxon>Vogesella</taxon>
    </lineage>
</organism>
<dbReference type="InterPro" id="IPR006516">
    <property type="entry name" value="G2P"/>
</dbReference>
<comment type="caution">
    <text evidence="3">The sequence shown here is derived from an EMBL/GenBank/DDBJ whole genome shotgun (WGS) entry which is preliminary data.</text>
</comment>
<dbReference type="InterPro" id="IPR022686">
    <property type="entry name" value="G2P_N"/>
</dbReference>
<feature type="domain" description="Replication-associated protein G2P N-terminal" evidence="1">
    <location>
        <begin position="71"/>
        <end position="262"/>
    </location>
</feature>
<accession>A0ABT5J3X0</accession>
<reference evidence="3 4" key="1">
    <citation type="submission" date="2023-01" db="EMBL/GenBank/DDBJ databases">
        <title>Novel species of the genus Vogesella isolated from rivers.</title>
        <authorList>
            <person name="Lu H."/>
        </authorList>
    </citation>
    <scope>NUCLEOTIDE SEQUENCE [LARGE SCALE GENOMIC DNA]</scope>
    <source>
        <strain evidence="3 4">DC21W</strain>
    </source>
</reference>
<evidence type="ECO:0000259" key="2">
    <source>
        <dbReference type="Pfam" id="PF05155"/>
    </source>
</evidence>
<sequence length="383" mass="43735">MSGHFIDFIRIQQTHAVGYMADGSYRERLPVVEDGIVYKFQRDETGEFPLDDDGNPIPVYESVSRRFITGSYDSLYVIRCDGAKVEFEGNVGRFCRPDNLFNLDFDATIQKVNEILATYGLPPFSAGESYEKSQPSAHDIKHGLLIDWTGATVSEVHITQNFITGSAGNAQAAIDWLSTQSVSHVKRTRAHDTTVSWGRKAGRKYLKAYLKAPEMLVHRHGRNKEEIEQDPVYQYAHSHGILRFELEAKRLLLRDNHCRFLGEITMQKLAHLFEEEVQPLLGRVKEDISRLELESLPAPVRMTASAYLRGENVAALLSRRTFYRHLKALRDYGLDISEPLPTLHKFSPVINVVQIQPVASVPDWYWQHQRRMTLRALPQQEAA</sequence>
<dbReference type="Pfam" id="PF05155">
    <property type="entry name" value="G2P_X_C"/>
    <property type="match status" value="1"/>
</dbReference>
<keyword evidence="4" id="KW-1185">Reference proteome</keyword>
<gene>
    <name evidence="3" type="ORF">PQU95_15735</name>
</gene>
<name>A0ABT5J3X0_9NEIS</name>
<evidence type="ECO:0000259" key="1">
    <source>
        <dbReference type="Pfam" id="PF05144"/>
    </source>
</evidence>
<proteinExistence type="predicted"/>